<gene>
    <name evidence="3" type="ORF">Bccel_5262</name>
</gene>
<comment type="similarity">
    <text evidence="1 2">Belongs to the UPF0178 family.</text>
</comment>
<dbReference type="PANTHER" id="PTHR35146">
    <property type="entry name" value="UPF0178 PROTEIN YAII"/>
    <property type="match status" value="1"/>
</dbReference>
<dbReference type="PATRIC" id="fig|398512.5.peg.5517"/>
<dbReference type="InterPro" id="IPR003791">
    <property type="entry name" value="UPF0178"/>
</dbReference>
<comment type="caution">
    <text evidence="3">The sequence shown here is derived from an EMBL/GenBank/DDBJ whole genome shotgun (WGS) entry which is preliminary data.</text>
</comment>
<protein>
    <recommendedName>
        <fullName evidence="2">UPF0178 protein Bccel_5262</fullName>
    </recommendedName>
</protein>
<dbReference type="EMBL" id="LGTC01000001">
    <property type="protein sequence ID" value="KNY29985.1"/>
    <property type="molecule type" value="Genomic_DNA"/>
</dbReference>
<evidence type="ECO:0000313" key="3">
    <source>
        <dbReference type="EMBL" id="KNY29985.1"/>
    </source>
</evidence>
<organism evidence="3 4">
    <name type="scientific">Pseudobacteroides cellulosolvens ATCC 35603 = DSM 2933</name>
    <dbReference type="NCBI Taxonomy" id="398512"/>
    <lineage>
        <taxon>Bacteria</taxon>
        <taxon>Bacillati</taxon>
        <taxon>Bacillota</taxon>
        <taxon>Clostridia</taxon>
        <taxon>Eubacteriales</taxon>
        <taxon>Oscillospiraceae</taxon>
        <taxon>Pseudobacteroides</taxon>
    </lineage>
</organism>
<evidence type="ECO:0000313" key="4">
    <source>
        <dbReference type="Proteomes" id="UP000036923"/>
    </source>
</evidence>
<dbReference type="PANTHER" id="PTHR35146:SF1">
    <property type="entry name" value="UPF0178 PROTEIN YAII"/>
    <property type="match status" value="1"/>
</dbReference>
<evidence type="ECO:0000256" key="1">
    <source>
        <dbReference type="ARBA" id="ARBA00008522"/>
    </source>
</evidence>
<accession>A0A0L6JWJ0</accession>
<dbReference type="HAMAP" id="MF_00489">
    <property type="entry name" value="UPF0178"/>
    <property type="match status" value="1"/>
</dbReference>
<evidence type="ECO:0000256" key="2">
    <source>
        <dbReference type="HAMAP-Rule" id="MF_00489"/>
    </source>
</evidence>
<keyword evidence="4" id="KW-1185">Reference proteome</keyword>
<dbReference type="Proteomes" id="UP000036923">
    <property type="component" value="Unassembled WGS sequence"/>
</dbReference>
<dbReference type="AlphaFoldDB" id="A0A0L6JWJ0"/>
<dbReference type="NCBIfam" id="NF001095">
    <property type="entry name" value="PRK00124.1"/>
    <property type="match status" value="1"/>
</dbReference>
<dbReference type="Pfam" id="PF02639">
    <property type="entry name" value="DUF188"/>
    <property type="match status" value="1"/>
</dbReference>
<name>A0A0L6JWJ0_9FIRM</name>
<sequence length="159" mass="17544">MTKKLIGESLKGNVGFMNILVDADACPVKSIIVRIAKEKNINVFMFIDTSHILDDGYSKTITVDKGRDSVDIALINKVTKGDIVVTQDFGVAALALGKGANAINQNGLIYSNDNIDRLLFERHISQKIRRAKGRVSGPGKRTPEDDQKFEEALKRLVME</sequence>
<reference evidence="4" key="1">
    <citation type="submission" date="2015-07" db="EMBL/GenBank/DDBJ databases">
        <title>Near-Complete Genome Sequence of the Cellulolytic Bacterium Bacteroides (Pseudobacteroides) cellulosolvens ATCC 35603.</title>
        <authorList>
            <person name="Dassa B."/>
            <person name="Utturkar S.M."/>
            <person name="Klingeman D.M."/>
            <person name="Hurt R.A."/>
            <person name="Keller M."/>
            <person name="Xu J."/>
            <person name="Reddy Y.H.K."/>
            <person name="Borovok I."/>
            <person name="Grinberg I.R."/>
            <person name="Lamed R."/>
            <person name="Zhivin O."/>
            <person name="Bayer E.A."/>
            <person name="Brown S.D."/>
        </authorList>
    </citation>
    <scope>NUCLEOTIDE SEQUENCE [LARGE SCALE GENOMIC DNA]</scope>
    <source>
        <strain evidence="4">DSM 2933</strain>
    </source>
</reference>
<proteinExistence type="inferred from homology"/>
<dbReference type="STRING" id="398512.Bccel_5262"/>
<dbReference type="eggNOG" id="COG1671">
    <property type="taxonomic scope" value="Bacteria"/>
</dbReference>